<name>A0A090IUX3_9BACI</name>
<keyword evidence="5" id="KW-0460">Magnesium</keyword>
<organism evidence="7 8">
    <name type="scientific">Caldibacillus thermoamylovorans</name>
    <dbReference type="NCBI Taxonomy" id="35841"/>
    <lineage>
        <taxon>Bacteria</taxon>
        <taxon>Bacillati</taxon>
        <taxon>Bacillota</taxon>
        <taxon>Bacilli</taxon>
        <taxon>Bacillales</taxon>
        <taxon>Bacillaceae</taxon>
        <taxon>Caldibacillus</taxon>
    </lineage>
</organism>
<evidence type="ECO:0000256" key="2">
    <source>
        <dbReference type="ARBA" id="ARBA00006706"/>
    </source>
</evidence>
<evidence type="ECO:0000256" key="4">
    <source>
        <dbReference type="ARBA" id="ARBA00022723"/>
    </source>
</evidence>
<keyword evidence="8" id="KW-1185">Reference proteome</keyword>
<sequence>MGVHSMWEDYPELAKDLSSVIELIDSQIHVRDKTIETIVKNFLHSGGKLLRPAYSLLCSQIGPEQDKERAIAIAAAIECIHMATLIHDDVIDEAETRHGNPTIHSQKGNKYAVYSGDYLFCLTFNLLSKYAQSLSQLEFNVKGMEKILTGELEQLNSQYVEPVSVKDYLSRIAGKTAQLFAVSCYSGAVTSKAAKRATMQAWNLGHYIGMAFQIIDDILDYQSDDQTLGKPVMNDFRQGIYTLPLIYAMKENRQAFIPFIAKKDQLTDNDISAISDLIKQYQGIEKAYDLAGKYTNKALKELEKLPDGEYKNILYDITASLLKRNM</sequence>
<dbReference type="PROSITE" id="PS00444">
    <property type="entry name" value="POLYPRENYL_SYNTHASE_2"/>
    <property type="match status" value="1"/>
</dbReference>
<dbReference type="Gene3D" id="1.10.600.10">
    <property type="entry name" value="Farnesyl Diphosphate Synthase"/>
    <property type="match status" value="1"/>
</dbReference>
<dbReference type="PANTHER" id="PTHR12001:SF69">
    <property type="entry name" value="ALL TRANS-POLYPRENYL-DIPHOSPHATE SYNTHASE PDSS1"/>
    <property type="match status" value="1"/>
</dbReference>
<reference evidence="7 8" key="1">
    <citation type="submission" date="2014-07" db="EMBL/GenBank/DDBJ databases">
        <authorList>
            <person name="Wibberg Daniel"/>
        </authorList>
    </citation>
    <scope>NUCLEOTIDE SEQUENCE [LARGE SCALE GENOMIC DNA]</scope>
</reference>
<evidence type="ECO:0000256" key="1">
    <source>
        <dbReference type="ARBA" id="ARBA00001946"/>
    </source>
</evidence>
<dbReference type="CDD" id="cd00685">
    <property type="entry name" value="Trans_IPPS_HT"/>
    <property type="match status" value="1"/>
</dbReference>
<evidence type="ECO:0000313" key="8">
    <source>
        <dbReference type="Proteomes" id="UP000040576"/>
    </source>
</evidence>
<dbReference type="GO" id="GO:0046872">
    <property type="term" value="F:metal ion binding"/>
    <property type="evidence" value="ECO:0007669"/>
    <property type="project" value="UniProtKB-KW"/>
</dbReference>
<keyword evidence="3 6" id="KW-0808">Transferase</keyword>
<comment type="cofactor">
    <cofactor evidence="1">
        <name>Mg(2+)</name>
        <dbReference type="ChEBI" id="CHEBI:18420"/>
    </cofactor>
</comment>
<dbReference type="InterPro" id="IPR033749">
    <property type="entry name" value="Polyprenyl_synt_CS"/>
</dbReference>
<keyword evidence="4" id="KW-0479">Metal-binding</keyword>
<dbReference type="GO" id="GO:0004659">
    <property type="term" value="F:prenyltransferase activity"/>
    <property type="evidence" value="ECO:0007669"/>
    <property type="project" value="InterPro"/>
</dbReference>
<dbReference type="SFLD" id="SFLDS00005">
    <property type="entry name" value="Isoprenoid_Synthase_Type_I"/>
    <property type="match status" value="1"/>
</dbReference>
<evidence type="ECO:0000256" key="3">
    <source>
        <dbReference type="ARBA" id="ARBA00022679"/>
    </source>
</evidence>
<dbReference type="SUPFAM" id="SSF48576">
    <property type="entry name" value="Terpenoid synthases"/>
    <property type="match status" value="1"/>
</dbReference>
<proteinExistence type="inferred from homology"/>
<dbReference type="InterPro" id="IPR000092">
    <property type="entry name" value="Polyprenyl_synt"/>
</dbReference>
<dbReference type="EMBL" id="CCRF01000047">
    <property type="protein sequence ID" value="CEE01497.1"/>
    <property type="molecule type" value="Genomic_DNA"/>
</dbReference>
<protein>
    <submittedName>
        <fullName evidence="7">Polyprenyl synthetase</fullName>
    </submittedName>
</protein>
<evidence type="ECO:0000313" key="7">
    <source>
        <dbReference type="EMBL" id="CEE01497.1"/>
    </source>
</evidence>
<accession>A0A090IUX3</accession>
<gene>
    <name evidence="7" type="ORF">BT1A1_1669</name>
</gene>
<evidence type="ECO:0000256" key="6">
    <source>
        <dbReference type="RuleBase" id="RU004466"/>
    </source>
</evidence>
<evidence type="ECO:0000256" key="5">
    <source>
        <dbReference type="ARBA" id="ARBA00022842"/>
    </source>
</evidence>
<dbReference type="Pfam" id="PF00348">
    <property type="entry name" value="polyprenyl_synt"/>
    <property type="match status" value="1"/>
</dbReference>
<dbReference type="RefSeq" id="WP_034769935.1">
    <property type="nucleotide sequence ID" value="NZ_CCRF01000047.1"/>
</dbReference>
<dbReference type="InterPro" id="IPR008949">
    <property type="entry name" value="Isoprenoid_synthase_dom_sf"/>
</dbReference>
<dbReference type="AlphaFoldDB" id="A0A090IUX3"/>
<comment type="similarity">
    <text evidence="2 6">Belongs to the FPP/GGPP synthase family.</text>
</comment>
<dbReference type="Proteomes" id="UP000040576">
    <property type="component" value="Unassembled WGS sequence"/>
</dbReference>
<dbReference type="GO" id="GO:0008299">
    <property type="term" value="P:isoprenoid biosynthetic process"/>
    <property type="evidence" value="ECO:0007669"/>
    <property type="project" value="InterPro"/>
</dbReference>
<dbReference type="PANTHER" id="PTHR12001">
    <property type="entry name" value="GERANYLGERANYL PYROPHOSPHATE SYNTHASE"/>
    <property type="match status" value="1"/>
</dbReference>